<keyword evidence="4" id="KW-1185">Reference proteome</keyword>
<dbReference type="EMBL" id="PXWF02000286">
    <property type="protein sequence ID" value="PWF43116.1"/>
    <property type="molecule type" value="Genomic_DNA"/>
</dbReference>
<evidence type="ECO:0000313" key="3">
    <source>
        <dbReference type="EMBL" id="PWF43116.1"/>
    </source>
</evidence>
<feature type="domain" description="HNH" evidence="1">
    <location>
        <begin position="192"/>
        <end position="231"/>
    </location>
</feature>
<feature type="domain" description="Type IV methyl-directed restriction enzyme EcoKMcrB subunit DNA-binding" evidence="2">
    <location>
        <begin position="6"/>
        <end position="97"/>
    </location>
</feature>
<dbReference type="GO" id="GO:0004519">
    <property type="term" value="F:endonuclease activity"/>
    <property type="evidence" value="ECO:0007669"/>
    <property type="project" value="InterPro"/>
</dbReference>
<evidence type="ECO:0000259" key="1">
    <source>
        <dbReference type="Pfam" id="PF01844"/>
    </source>
</evidence>
<dbReference type="Gene3D" id="1.10.30.50">
    <property type="match status" value="1"/>
</dbReference>
<sequence length="275" mass="30279">MSLASLSLNQGYTAFQERYGYPKLAYEKLRGCARVAAARINAKPIGFSEGPLNLHSEGGLAKGYEAGSILHKNYLYNLVPTESEIESDVLELMTAYLILASEAPTSLINLDVEVSEVELREAIENIVDINQTAPSTVGPQPCPPYALLKDSPRFVRSPRVAARGLSMSNFACALATTVDLHESFISARTGFKYLELHHLIPFSQQRHFKYSLDVEENIVALCPNCHRMLHSGTNAERVRRLRHLLSIRNAALQARGITVSASALTTMYGALTNDD</sequence>
<dbReference type="GO" id="GO:0003676">
    <property type="term" value="F:nucleic acid binding"/>
    <property type="evidence" value="ECO:0007669"/>
    <property type="project" value="InterPro"/>
</dbReference>
<dbReference type="Proteomes" id="UP000241421">
    <property type="component" value="Unassembled WGS sequence"/>
</dbReference>
<dbReference type="Pfam" id="PF12102">
    <property type="entry name" value="MrcB_N"/>
    <property type="match status" value="1"/>
</dbReference>
<dbReference type="InterPro" id="IPR021961">
    <property type="entry name" value="McrB_DNA-bd"/>
</dbReference>
<organism evidence="3 4">
    <name type="scientific">Massilia glaciei</name>
    <dbReference type="NCBI Taxonomy" id="1524097"/>
    <lineage>
        <taxon>Bacteria</taxon>
        <taxon>Pseudomonadati</taxon>
        <taxon>Pseudomonadota</taxon>
        <taxon>Betaproteobacteria</taxon>
        <taxon>Burkholderiales</taxon>
        <taxon>Oxalobacteraceae</taxon>
        <taxon>Telluria group</taxon>
        <taxon>Massilia</taxon>
    </lineage>
</organism>
<protein>
    <submittedName>
        <fullName evidence="3">DUF3578 domain-containing protein</fullName>
    </submittedName>
</protein>
<dbReference type="InterPro" id="IPR002711">
    <property type="entry name" value="HNH"/>
</dbReference>
<dbReference type="AlphaFoldDB" id="A0A2U2HFI6"/>
<dbReference type="CDD" id="cd00085">
    <property type="entry name" value="HNHc"/>
    <property type="match status" value="1"/>
</dbReference>
<gene>
    <name evidence="3" type="ORF">C7C56_021750</name>
</gene>
<dbReference type="InterPro" id="IPR003615">
    <property type="entry name" value="HNH_nuc"/>
</dbReference>
<evidence type="ECO:0000313" key="4">
    <source>
        <dbReference type="Proteomes" id="UP000241421"/>
    </source>
</evidence>
<reference evidence="3 4" key="1">
    <citation type="submission" date="2018-04" db="EMBL/GenBank/DDBJ databases">
        <title>Massilia violaceinigra sp. nov., a novel purple-pigmented bacterium isolated from Tianshan glacier, Xinjiang, China.</title>
        <authorList>
            <person name="Wang H."/>
        </authorList>
    </citation>
    <scope>NUCLEOTIDE SEQUENCE [LARGE SCALE GENOMIC DNA]</scope>
    <source>
        <strain evidence="3 4">B448-2</strain>
    </source>
</reference>
<comment type="caution">
    <text evidence="3">The sequence shown here is derived from an EMBL/GenBank/DDBJ whole genome shotgun (WGS) entry which is preliminary data.</text>
</comment>
<dbReference type="GO" id="GO:0008270">
    <property type="term" value="F:zinc ion binding"/>
    <property type="evidence" value="ECO:0007669"/>
    <property type="project" value="InterPro"/>
</dbReference>
<proteinExistence type="predicted"/>
<accession>A0A2U2HFI6</accession>
<name>A0A2U2HFI6_9BURK</name>
<evidence type="ECO:0000259" key="2">
    <source>
        <dbReference type="Pfam" id="PF12102"/>
    </source>
</evidence>
<dbReference type="Pfam" id="PF01844">
    <property type="entry name" value="HNH"/>
    <property type="match status" value="1"/>
</dbReference>